<evidence type="ECO:0000313" key="3">
    <source>
        <dbReference type="Proteomes" id="UP000735302"/>
    </source>
</evidence>
<organism evidence="2 3">
    <name type="scientific">Plakobranchus ocellatus</name>
    <dbReference type="NCBI Taxonomy" id="259542"/>
    <lineage>
        <taxon>Eukaryota</taxon>
        <taxon>Metazoa</taxon>
        <taxon>Spiralia</taxon>
        <taxon>Lophotrochozoa</taxon>
        <taxon>Mollusca</taxon>
        <taxon>Gastropoda</taxon>
        <taxon>Heterobranchia</taxon>
        <taxon>Euthyneura</taxon>
        <taxon>Panpulmonata</taxon>
        <taxon>Sacoglossa</taxon>
        <taxon>Placobranchoidea</taxon>
        <taxon>Plakobranchidae</taxon>
        <taxon>Plakobranchus</taxon>
    </lineage>
</organism>
<keyword evidence="3" id="KW-1185">Reference proteome</keyword>
<protein>
    <submittedName>
        <fullName evidence="2">Uncharacterized protein</fullName>
    </submittedName>
</protein>
<dbReference type="EMBL" id="BLXT01007642">
    <property type="protein sequence ID" value="GFO40812.1"/>
    <property type="molecule type" value="Genomic_DNA"/>
</dbReference>
<gene>
    <name evidence="2" type="ORF">PoB_006731700</name>
</gene>
<evidence type="ECO:0000256" key="1">
    <source>
        <dbReference type="SAM" id="MobiDB-lite"/>
    </source>
</evidence>
<accession>A0AAV4D9I1</accession>
<comment type="caution">
    <text evidence="2">The sequence shown here is derived from an EMBL/GenBank/DDBJ whole genome shotgun (WGS) entry which is preliminary data.</text>
</comment>
<dbReference type="Proteomes" id="UP000735302">
    <property type="component" value="Unassembled WGS sequence"/>
</dbReference>
<sequence>MATKSLGDLRLSSPPSDQSAGGGIRTLDRRALAYLRTDLLINVSPPSLMLRVNNYMTHKNYAKSRPETEMEIARKGIPRERRDRKKNTG</sequence>
<evidence type="ECO:0000313" key="2">
    <source>
        <dbReference type="EMBL" id="GFO40812.1"/>
    </source>
</evidence>
<reference evidence="2 3" key="1">
    <citation type="journal article" date="2021" name="Elife">
        <title>Chloroplast acquisition without the gene transfer in kleptoplastic sea slugs, Plakobranchus ocellatus.</title>
        <authorList>
            <person name="Maeda T."/>
            <person name="Takahashi S."/>
            <person name="Yoshida T."/>
            <person name="Shimamura S."/>
            <person name="Takaki Y."/>
            <person name="Nagai Y."/>
            <person name="Toyoda A."/>
            <person name="Suzuki Y."/>
            <person name="Arimoto A."/>
            <person name="Ishii H."/>
            <person name="Satoh N."/>
            <person name="Nishiyama T."/>
            <person name="Hasebe M."/>
            <person name="Maruyama T."/>
            <person name="Minagawa J."/>
            <person name="Obokata J."/>
            <person name="Shigenobu S."/>
        </authorList>
    </citation>
    <scope>NUCLEOTIDE SEQUENCE [LARGE SCALE GENOMIC DNA]</scope>
</reference>
<feature type="region of interest" description="Disordered" evidence="1">
    <location>
        <begin position="63"/>
        <end position="89"/>
    </location>
</feature>
<proteinExistence type="predicted"/>
<name>A0AAV4D9I1_9GAST</name>
<feature type="region of interest" description="Disordered" evidence="1">
    <location>
        <begin position="1"/>
        <end position="24"/>
    </location>
</feature>
<feature type="compositionally biased region" description="Basic and acidic residues" evidence="1">
    <location>
        <begin position="64"/>
        <end position="81"/>
    </location>
</feature>
<dbReference type="AlphaFoldDB" id="A0AAV4D9I1"/>